<evidence type="ECO:0000256" key="1">
    <source>
        <dbReference type="ARBA" id="ARBA00008520"/>
    </source>
</evidence>
<keyword evidence="5" id="KW-1003">Cell membrane</keyword>
<keyword evidence="4 5" id="KW-0732">Signal</keyword>
<evidence type="ECO:0000256" key="3">
    <source>
        <dbReference type="ARBA" id="ARBA00022597"/>
    </source>
</evidence>
<dbReference type="Proteomes" id="UP000054709">
    <property type="component" value="Unassembled WGS sequence"/>
</dbReference>
<dbReference type="PANTHER" id="PTHR30061">
    <property type="entry name" value="MALTOSE-BINDING PERIPLASMIC PROTEIN"/>
    <property type="match status" value="1"/>
</dbReference>
<keyword evidence="3 5" id="KW-0762">Sugar transport</keyword>
<dbReference type="PRINTS" id="PR00181">
    <property type="entry name" value="MALTOSEBP"/>
</dbReference>
<keyword evidence="5" id="KW-0472">Membrane</keyword>
<dbReference type="GO" id="GO:0015144">
    <property type="term" value="F:carbohydrate transmembrane transporter activity"/>
    <property type="evidence" value="ECO:0007669"/>
    <property type="project" value="InterPro"/>
</dbReference>
<dbReference type="GO" id="GO:0015768">
    <property type="term" value="P:maltose transport"/>
    <property type="evidence" value="ECO:0007669"/>
    <property type="project" value="TreeGrafter"/>
</dbReference>
<dbReference type="Pfam" id="PF13416">
    <property type="entry name" value="SBP_bac_8"/>
    <property type="match status" value="1"/>
</dbReference>
<dbReference type="GO" id="GO:0055052">
    <property type="term" value="C:ATP-binding cassette (ABC) transporter complex, substrate-binding subunit-containing"/>
    <property type="evidence" value="ECO:0007669"/>
    <property type="project" value="TreeGrafter"/>
</dbReference>
<dbReference type="InterPro" id="IPR006059">
    <property type="entry name" value="SBP"/>
</dbReference>
<keyword evidence="7" id="KW-1185">Reference proteome</keyword>
<dbReference type="GO" id="GO:0042956">
    <property type="term" value="P:maltodextrin transmembrane transport"/>
    <property type="evidence" value="ECO:0007669"/>
    <property type="project" value="TreeGrafter"/>
</dbReference>
<dbReference type="AlphaFoldDB" id="A0A0W1AX23"/>
<feature type="signal peptide" evidence="5">
    <location>
        <begin position="1"/>
        <end position="21"/>
    </location>
</feature>
<reference evidence="6 7" key="1">
    <citation type="journal article" date="2015" name="Int. Biodeterior. Biodegradation">
        <title>Physiological and genetic screening methods for the isolation of methyl tert-butyl ether-degrading bacteria for bioremediation purposes.</title>
        <authorList>
            <person name="Guisado I.M."/>
            <person name="Purswani J."/>
            <person name="Gonzalez Lopez J."/>
            <person name="Pozo C."/>
        </authorList>
    </citation>
    <scope>NUCLEOTIDE SEQUENCE [LARGE SCALE GENOMIC DNA]</scope>
    <source>
        <strain evidence="6 7">SH7</strain>
    </source>
</reference>
<evidence type="ECO:0000256" key="2">
    <source>
        <dbReference type="ARBA" id="ARBA00022448"/>
    </source>
</evidence>
<comment type="caution">
    <text evidence="6">The sequence shown here is derived from an EMBL/GenBank/DDBJ whole genome shotgun (WGS) entry which is preliminary data.</text>
</comment>
<protein>
    <recommendedName>
        <fullName evidence="5">Maltodextrin-binding protein</fullName>
    </recommendedName>
</protein>
<evidence type="ECO:0000313" key="6">
    <source>
        <dbReference type="EMBL" id="KTD85805.1"/>
    </source>
</evidence>
<evidence type="ECO:0000256" key="4">
    <source>
        <dbReference type="ARBA" id="ARBA00022729"/>
    </source>
</evidence>
<dbReference type="RefSeq" id="WP_060624659.1">
    <property type="nucleotide sequence ID" value="NZ_LCZJ02000026.1"/>
</dbReference>
<feature type="chain" id="PRO_5039763613" description="Maltodextrin-binding protein" evidence="5">
    <location>
        <begin position="22"/>
        <end position="444"/>
    </location>
</feature>
<sequence length="444" mass="47282">MKLKKVMVITAAVSMALSVTACGSNNNGNAGGNNAAKATNAANNTTETAAPETTDAAATEEIVPEDGATLVVWESKEERPFADEIAKQFTAKYNVPVKIEELAPPDQVTKLTQDGPSGLAADVVLIPHDNLGKAASASLVLPNDVFGEDTKASNTEASIIGSSYEGELYGYPRAAETYALFYNKSLVKEAPKSFDDVLAFSKTFTDKSKNRYGIMWEVGNLYFNYMFIASDGGYLFGKDGTDKEDIGLANDGAIAGLKEFVKMKEALPIKSGDINSDIKRSLFNSGDVAMDITGPWELGGYKTALGDNLGIAPIPTVNGKTAITFSGIKIFAVNSFTQYPNAAKLYAHFASSKDAQLLLNKTIGSVPTNNEALLDPQIVDDPFVSAFAAQAKSSQPMPSIPEMGNVWSPVNAALPEIWDKNVDPKAAMDKAVQQIKDLNNSSSQ</sequence>
<dbReference type="OrthoDB" id="9766758at2"/>
<evidence type="ECO:0000256" key="5">
    <source>
        <dbReference type="RuleBase" id="RU365005"/>
    </source>
</evidence>
<evidence type="ECO:0000313" key="7">
    <source>
        <dbReference type="Proteomes" id="UP000054709"/>
    </source>
</evidence>
<keyword evidence="5" id="KW-0449">Lipoprotein</keyword>
<name>A0A0W1AX23_9BACL</name>
<dbReference type="EMBL" id="LCZJ02000026">
    <property type="protein sequence ID" value="KTD85805.1"/>
    <property type="molecule type" value="Genomic_DNA"/>
</dbReference>
<dbReference type="PANTHER" id="PTHR30061:SF50">
    <property type="entry name" value="MALTOSE_MALTODEXTRIN-BINDING PERIPLASMIC PROTEIN"/>
    <property type="match status" value="1"/>
</dbReference>
<dbReference type="PROSITE" id="PS51257">
    <property type="entry name" value="PROKAR_LIPOPROTEIN"/>
    <property type="match status" value="1"/>
</dbReference>
<dbReference type="Gene3D" id="3.40.190.10">
    <property type="entry name" value="Periplasmic binding protein-like II"/>
    <property type="match status" value="2"/>
</dbReference>
<dbReference type="GO" id="GO:1901982">
    <property type="term" value="F:maltose binding"/>
    <property type="evidence" value="ECO:0007669"/>
    <property type="project" value="TreeGrafter"/>
</dbReference>
<comment type="subcellular location">
    <subcellularLocation>
        <location evidence="5">Cell membrane</location>
        <topology evidence="5">Lipid-anchor</topology>
    </subcellularLocation>
</comment>
<organism evidence="6 7">
    <name type="scientific">Paenibacillus etheri</name>
    <dbReference type="NCBI Taxonomy" id="1306852"/>
    <lineage>
        <taxon>Bacteria</taxon>
        <taxon>Bacillati</taxon>
        <taxon>Bacillota</taxon>
        <taxon>Bacilli</taxon>
        <taxon>Bacillales</taxon>
        <taxon>Paenibacillaceae</taxon>
        <taxon>Paenibacillus</taxon>
    </lineage>
</organism>
<gene>
    <name evidence="6" type="ORF">UQ64_20215</name>
</gene>
<comment type="similarity">
    <text evidence="1 5">Belongs to the bacterial solute-binding protein 1 family.</text>
</comment>
<dbReference type="CDD" id="cd13586">
    <property type="entry name" value="PBP2_Maltose_binding_like"/>
    <property type="match status" value="1"/>
</dbReference>
<proteinExistence type="inferred from homology"/>
<dbReference type="InterPro" id="IPR006060">
    <property type="entry name" value="Maltose/Cyclodextrin-bd"/>
</dbReference>
<dbReference type="SUPFAM" id="SSF53850">
    <property type="entry name" value="Periplasmic binding protein-like II"/>
    <property type="match status" value="1"/>
</dbReference>
<keyword evidence="2 5" id="KW-0813">Transport</keyword>
<accession>A0A0W1AX23</accession>